<dbReference type="EC" id="3.1.4.53" evidence="6"/>
<comment type="caution">
    <text evidence="6">The sequence shown here is derived from an EMBL/GenBank/DDBJ whole genome shotgun (WGS) entry which is preliminary data.</text>
</comment>
<dbReference type="EMBL" id="JBHRTL010000007">
    <property type="protein sequence ID" value="MFC3155931.1"/>
    <property type="molecule type" value="Genomic_DNA"/>
</dbReference>
<dbReference type="NCBIfam" id="NF008359">
    <property type="entry name" value="PRK11148.1"/>
    <property type="match status" value="1"/>
</dbReference>
<evidence type="ECO:0000256" key="2">
    <source>
        <dbReference type="ARBA" id="ARBA00022801"/>
    </source>
</evidence>
<evidence type="ECO:0000256" key="4">
    <source>
        <dbReference type="ARBA" id="ARBA00025742"/>
    </source>
</evidence>
<evidence type="ECO:0000313" key="7">
    <source>
        <dbReference type="Proteomes" id="UP001595548"/>
    </source>
</evidence>
<dbReference type="PANTHER" id="PTHR42988">
    <property type="entry name" value="PHOSPHOHYDROLASE"/>
    <property type="match status" value="1"/>
</dbReference>
<name>A0ABV7HTM9_9GAMM</name>
<keyword evidence="3" id="KW-0408">Iron</keyword>
<reference evidence="7" key="1">
    <citation type="journal article" date="2019" name="Int. J. Syst. Evol. Microbiol.">
        <title>The Global Catalogue of Microorganisms (GCM) 10K type strain sequencing project: providing services to taxonomists for standard genome sequencing and annotation.</title>
        <authorList>
            <consortium name="The Broad Institute Genomics Platform"/>
            <consortium name="The Broad Institute Genome Sequencing Center for Infectious Disease"/>
            <person name="Wu L."/>
            <person name="Ma J."/>
        </authorList>
    </citation>
    <scope>NUCLEOTIDE SEQUENCE [LARGE SCALE GENOMIC DNA]</scope>
    <source>
        <strain evidence="7">KCTC 52141</strain>
    </source>
</reference>
<dbReference type="Gene3D" id="3.60.21.10">
    <property type="match status" value="1"/>
</dbReference>
<evidence type="ECO:0000256" key="3">
    <source>
        <dbReference type="ARBA" id="ARBA00023004"/>
    </source>
</evidence>
<dbReference type="InterPro" id="IPR026575">
    <property type="entry name" value="GpdQ/CpdA-like"/>
</dbReference>
<dbReference type="Proteomes" id="UP001595548">
    <property type="component" value="Unassembled WGS sequence"/>
</dbReference>
<dbReference type="GO" id="GO:0004115">
    <property type="term" value="F:3',5'-cyclic-AMP phosphodiesterase activity"/>
    <property type="evidence" value="ECO:0007669"/>
    <property type="project" value="UniProtKB-EC"/>
</dbReference>
<dbReference type="Pfam" id="PF00149">
    <property type="entry name" value="Metallophos"/>
    <property type="match status" value="1"/>
</dbReference>
<keyword evidence="7" id="KW-1185">Reference proteome</keyword>
<dbReference type="PANTHER" id="PTHR42988:SF2">
    <property type="entry name" value="CYCLIC NUCLEOTIDE PHOSPHODIESTERASE CBUA0032-RELATED"/>
    <property type="match status" value="1"/>
</dbReference>
<comment type="similarity">
    <text evidence="4">Belongs to the cyclic nucleotide phosphodiesterase class-III family.</text>
</comment>
<dbReference type="SUPFAM" id="SSF56300">
    <property type="entry name" value="Metallo-dependent phosphatases"/>
    <property type="match status" value="1"/>
</dbReference>
<gene>
    <name evidence="6" type="primary">cpdA</name>
    <name evidence="6" type="ORF">ACFOEB_12020</name>
</gene>
<protein>
    <submittedName>
        <fullName evidence="6">3',5'-cyclic-AMP phosphodiesterase</fullName>
        <ecNumber evidence="6">3.1.4.53</ecNumber>
    </submittedName>
</protein>
<dbReference type="InterPro" id="IPR029052">
    <property type="entry name" value="Metallo-depent_PP-like"/>
</dbReference>
<evidence type="ECO:0000256" key="1">
    <source>
        <dbReference type="ARBA" id="ARBA00022723"/>
    </source>
</evidence>
<feature type="domain" description="Calcineurin-like phosphoesterase" evidence="5">
    <location>
        <begin position="16"/>
        <end position="205"/>
    </location>
</feature>
<proteinExistence type="inferred from homology"/>
<organism evidence="6 7">
    <name type="scientific">Gilvimarinus japonicus</name>
    <dbReference type="NCBI Taxonomy" id="1796469"/>
    <lineage>
        <taxon>Bacteria</taxon>
        <taxon>Pseudomonadati</taxon>
        <taxon>Pseudomonadota</taxon>
        <taxon>Gammaproteobacteria</taxon>
        <taxon>Cellvibrionales</taxon>
        <taxon>Cellvibrionaceae</taxon>
        <taxon>Gilvimarinus</taxon>
    </lineage>
</organism>
<keyword evidence="1" id="KW-0479">Metal-binding</keyword>
<dbReference type="InterPro" id="IPR004843">
    <property type="entry name" value="Calcineurin-like_PHP"/>
</dbReference>
<dbReference type="RefSeq" id="WP_339618181.1">
    <property type="nucleotide sequence ID" value="NZ_AP031500.1"/>
</dbReference>
<evidence type="ECO:0000259" key="5">
    <source>
        <dbReference type="Pfam" id="PF00149"/>
    </source>
</evidence>
<keyword evidence="2 6" id="KW-0378">Hydrolase</keyword>
<dbReference type="CDD" id="cd07402">
    <property type="entry name" value="MPP_GpdQ"/>
    <property type="match status" value="1"/>
</dbReference>
<evidence type="ECO:0000313" key="6">
    <source>
        <dbReference type="EMBL" id="MFC3155931.1"/>
    </source>
</evidence>
<dbReference type="InterPro" id="IPR050884">
    <property type="entry name" value="CNP_phosphodiesterase-III"/>
</dbReference>
<sequence length="274" mass="30568">MVPTASPDKAPGTPARLIQITDTHLGPADGETLLGLNTDQSLADVLVLIEAEQRAVDAVVCTGDVASNPEPSCYLRYIDTMRDYFDCPLGWLPGNHDITSVMQQLRHPHLPAMRTMRVGDWLLVLLDSSVADHVHGALSDDELAFLQQTLASHTAVPTLVMLHHQPVQVGSDWIDQYQVRNHDAFFAIIDQHPQVKAISWGHVHQAFELTRGQQALFATPSTCVQFKPECDDFTVDTSMPGYRWFDLYPDGRLETGVSRVTDKDYRIDYRSAGY</sequence>
<accession>A0ABV7HTM9</accession>